<reference evidence="1 2" key="1">
    <citation type="journal article" date="2010" name="Stand. Genomic Sci.">
        <title>Complete genome sequence of Haloterrigena turkmenica type strain (4k).</title>
        <authorList>
            <person name="Saunders E."/>
            <person name="Tindall B.J."/>
            <person name="Fahnrich R."/>
            <person name="Lapidus A."/>
            <person name="Copeland A."/>
            <person name="Del Rio T.G."/>
            <person name="Lucas S."/>
            <person name="Chen F."/>
            <person name="Tice H."/>
            <person name="Cheng J.F."/>
            <person name="Han C."/>
            <person name="Detter J.C."/>
            <person name="Bruce D."/>
            <person name="Goodwin L."/>
            <person name="Chain P."/>
            <person name="Pitluck S."/>
            <person name="Pati A."/>
            <person name="Ivanova N."/>
            <person name="Mavromatis K."/>
            <person name="Chen A."/>
            <person name="Palaniappan K."/>
            <person name="Land M."/>
            <person name="Hauser L."/>
            <person name="Chang Y.J."/>
            <person name="Jeffries C.D."/>
            <person name="Brettin T."/>
            <person name="Rohde M."/>
            <person name="Goker M."/>
            <person name="Bristow J."/>
            <person name="Eisen J.A."/>
            <person name="Markowitz V."/>
            <person name="Hugenholtz P."/>
            <person name="Klenk H.P."/>
            <person name="Kyrpides N.C."/>
        </authorList>
    </citation>
    <scope>NUCLEOTIDE SEQUENCE [LARGE SCALE GENOMIC DNA]</scope>
    <source>
        <strain evidence="2">ATCC 51198 / DSM 5511 / JCM 9101 / NCIMB 13204 / VKM B-1734 / 4k</strain>
    </source>
</reference>
<evidence type="ECO:0000313" key="1">
    <source>
        <dbReference type="EMBL" id="ADB63854.1"/>
    </source>
</evidence>
<proteinExistence type="predicted"/>
<keyword evidence="2" id="KW-1185">Reference proteome</keyword>
<protein>
    <submittedName>
        <fullName evidence="1">Uncharacterized protein</fullName>
    </submittedName>
</protein>
<dbReference type="eggNOG" id="arCOG10327">
    <property type="taxonomic scope" value="Archaea"/>
</dbReference>
<gene>
    <name evidence="1" type="ordered locus">Htur_5223</name>
</gene>
<dbReference type="AlphaFoldDB" id="D2S3A7"/>
<keyword evidence="1" id="KW-0614">Plasmid</keyword>
<organism evidence="1 2">
    <name type="scientific">Haloterrigena turkmenica (strain ATCC 51198 / DSM 5511 / JCM 9101 / NCIMB 13204 / VKM B-1734 / 4k)</name>
    <name type="common">Halococcus turkmenicus</name>
    <dbReference type="NCBI Taxonomy" id="543526"/>
    <lineage>
        <taxon>Archaea</taxon>
        <taxon>Methanobacteriati</taxon>
        <taxon>Methanobacteriota</taxon>
        <taxon>Stenosarchaea group</taxon>
        <taxon>Halobacteria</taxon>
        <taxon>Halobacteriales</taxon>
        <taxon>Natrialbaceae</taxon>
        <taxon>Haloterrigena</taxon>
    </lineage>
</organism>
<dbReference type="KEGG" id="htu:Htur_5223"/>
<accession>D2S3A7</accession>
<dbReference type="Proteomes" id="UP000001903">
    <property type="component" value="Plasmid pHTUR04"/>
</dbReference>
<dbReference type="HOGENOM" id="CLU_3113162_0_0_2"/>
<sequence>MRIGCPECEATVDASVPPGPGIHDDHTTNRLQGRETACRNCGHELELYYY</sequence>
<evidence type="ECO:0000313" key="2">
    <source>
        <dbReference type="Proteomes" id="UP000001903"/>
    </source>
</evidence>
<dbReference type="EMBL" id="CP001864">
    <property type="protein sequence ID" value="ADB63854.1"/>
    <property type="molecule type" value="Genomic_DNA"/>
</dbReference>
<geneLocation type="plasmid" evidence="1 2">
    <name>pHTUR04</name>
</geneLocation>
<name>D2S3A7_HALTV</name>